<keyword evidence="2" id="KW-1185">Reference proteome</keyword>
<sequence length="184" mass="20146">MSAALSPAQTASALLTAQRVLVIGCPGSGKTVLARRLSTRFDLPFQSLDRDARWLPDWVARDPGEQRAIIARLAGAERWVMDGSDPASLDLRLPRADLVLWLRVPRTTAVARVLWRGLVHLGRVRPGMARGCPERLPTASGLSALWHHDRDQAPLIEHALTRYGADVPVAQLQSPVEIAQLFAS</sequence>
<protein>
    <submittedName>
        <fullName evidence="1">AAA family ATPase</fullName>
    </submittedName>
</protein>
<dbReference type="PANTHER" id="PTHR37816">
    <property type="entry name" value="YALI0E33011P"/>
    <property type="match status" value="1"/>
</dbReference>
<proteinExistence type="predicted"/>
<dbReference type="Gene3D" id="3.40.50.300">
    <property type="entry name" value="P-loop containing nucleotide triphosphate hydrolases"/>
    <property type="match status" value="1"/>
</dbReference>
<dbReference type="RefSeq" id="WP_264504078.1">
    <property type="nucleotide sequence ID" value="NZ_JAPDFL010000001.1"/>
</dbReference>
<gene>
    <name evidence="1" type="ORF">OKW52_01145</name>
</gene>
<name>A0ABT3GTQ4_9RHOB</name>
<dbReference type="InterPro" id="IPR027417">
    <property type="entry name" value="P-loop_NTPase"/>
</dbReference>
<evidence type="ECO:0000313" key="1">
    <source>
        <dbReference type="EMBL" id="MCW1930911.1"/>
    </source>
</evidence>
<dbReference type="EMBL" id="JAPDFL010000001">
    <property type="protein sequence ID" value="MCW1930911.1"/>
    <property type="molecule type" value="Genomic_DNA"/>
</dbReference>
<evidence type="ECO:0000313" key="2">
    <source>
        <dbReference type="Proteomes" id="UP001208938"/>
    </source>
</evidence>
<comment type="caution">
    <text evidence="1">The sequence shown here is derived from an EMBL/GenBank/DDBJ whole genome shotgun (WGS) entry which is preliminary data.</text>
</comment>
<dbReference type="Proteomes" id="UP001208938">
    <property type="component" value="Unassembled WGS sequence"/>
</dbReference>
<accession>A0ABT3GTQ4</accession>
<organism evidence="1 2">
    <name type="scientific">Pararhodobacter zhoushanensis</name>
    <dbReference type="NCBI Taxonomy" id="2479545"/>
    <lineage>
        <taxon>Bacteria</taxon>
        <taxon>Pseudomonadati</taxon>
        <taxon>Pseudomonadota</taxon>
        <taxon>Alphaproteobacteria</taxon>
        <taxon>Rhodobacterales</taxon>
        <taxon>Paracoccaceae</taxon>
        <taxon>Pararhodobacter</taxon>
    </lineage>
</organism>
<reference evidence="1 2" key="1">
    <citation type="submission" date="2022-10" db="EMBL/GenBank/DDBJ databases">
        <title>Pararhodobacter sp. nov., isolated from marine algae.</title>
        <authorList>
            <person name="Choi B.J."/>
            <person name="Kim J.M."/>
            <person name="Lee J.K."/>
            <person name="Choi D.G."/>
            <person name="Jeon C.O."/>
        </authorList>
    </citation>
    <scope>NUCLEOTIDE SEQUENCE [LARGE SCALE GENOMIC DNA]</scope>
    <source>
        <strain evidence="1 2">ZQ420</strain>
    </source>
</reference>
<dbReference type="SUPFAM" id="SSF52540">
    <property type="entry name" value="P-loop containing nucleoside triphosphate hydrolases"/>
    <property type="match status" value="1"/>
</dbReference>
<dbReference type="PANTHER" id="PTHR37816:SF1">
    <property type="entry name" value="TOXIN"/>
    <property type="match status" value="1"/>
</dbReference>
<dbReference type="InterPro" id="IPR052922">
    <property type="entry name" value="Cytidylate_Kinase-2"/>
</dbReference>